<dbReference type="SMART" id="SM00507">
    <property type="entry name" value="HNHc"/>
    <property type="match status" value="1"/>
</dbReference>
<dbReference type="RefSeq" id="WP_011678828.1">
    <property type="nucleotide sequence ID" value="NC_008530.1"/>
</dbReference>
<dbReference type="InterPro" id="IPR036388">
    <property type="entry name" value="WH-like_DNA-bd_sf"/>
</dbReference>
<dbReference type="Pfam" id="PF07463">
    <property type="entry name" value="NUMOD4"/>
    <property type="match status" value="1"/>
</dbReference>
<evidence type="ECO:0000313" key="4">
    <source>
        <dbReference type="Proteomes" id="UP000000664"/>
    </source>
</evidence>
<proteinExistence type="predicted"/>
<organism evidence="2 4">
    <name type="scientific">Lactobacillus gasseri (strain ATCC 33323 / DSM 20243 / BCRC 14619 / CIP 102991 / JCM 1131 / KCTC 3163 / NCIMB 11718 / NCTC 13722 / AM63)</name>
    <dbReference type="NCBI Taxonomy" id="324831"/>
    <lineage>
        <taxon>Bacteria</taxon>
        <taxon>Bacillati</taxon>
        <taxon>Bacillota</taxon>
        <taxon>Bacilli</taxon>
        <taxon>Lactobacillales</taxon>
        <taxon>Lactobacillaceae</taxon>
        <taxon>Lactobacillus</taxon>
    </lineage>
</organism>
<dbReference type="AlphaFoldDB" id="A0A805ZNI2"/>
<evidence type="ECO:0000313" key="2">
    <source>
        <dbReference type="EMBL" id="ABJ59998.1"/>
    </source>
</evidence>
<dbReference type="KEGG" id="lga:LGAS_0604"/>
<reference evidence="2 4" key="1">
    <citation type="journal article" date="2006" name="Proc. Natl. Acad. Sci. U.S.A.">
        <title>Comparative genomics of the lactic acid bacteria.</title>
        <authorList>
            <person name="Makarova K."/>
            <person name="Slesarev A."/>
            <person name="Wolf Y."/>
            <person name="Sorokin A."/>
            <person name="Mirkin B."/>
            <person name="Koonin E."/>
            <person name="Pavlov A."/>
            <person name="Pavlova N."/>
            <person name="Karamychev V."/>
            <person name="Polouchine N."/>
            <person name="Shakhova V."/>
            <person name="Grigoriev I."/>
            <person name="Lou Y."/>
            <person name="Rohksar D."/>
            <person name="Lucas S."/>
            <person name="Huang K."/>
            <person name="Goodstein D.M."/>
            <person name="Hawkins T."/>
            <person name="Plengvidhya V."/>
            <person name="Welker D."/>
            <person name="Hughes J."/>
            <person name="Goh Y."/>
            <person name="Benson A."/>
            <person name="Baldwin K."/>
            <person name="Lee J.H."/>
            <person name="Diaz-Muniz I."/>
            <person name="Dosti B."/>
            <person name="Smeianov V."/>
            <person name="Wechter W."/>
            <person name="Barabote R."/>
            <person name="Lorca G."/>
            <person name="Altermann E."/>
            <person name="Barrangou R."/>
            <person name="Ganesan B."/>
            <person name="Xie Y."/>
            <person name="Rawsthorne H."/>
            <person name="Tamir D."/>
            <person name="Parker C."/>
            <person name="Breidt F."/>
            <person name="Broadbent J."/>
            <person name="Hutkins R."/>
            <person name="O'Sullivan D."/>
            <person name="Steele J."/>
            <person name="Unlu G."/>
            <person name="Saier M."/>
            <person name="Klaenhammer T."/>
            <person name="Richardson P."/>
            <person name="Kozyavkin S."/>
            <person name="Weimer B."/>
            <person name="Mills D."/>
        </authorList>
    </citation>
    <scope>NUCLEOTIDE SEQUENCE [LARGE SCALE GENOMIC DNA]</scope>
    <source>
        <strain evidence="2">ATCC 33323</strain>
        <strain evidence="4">ATCC 33323 / DSM 20243 / BCRC 14619 / CIP 102991 / JCM 1131 / KCTC 3163 / NCIMB 11718 / NCTC 13722 / AM63</strain>
    </source>
</reference>
<dbReference type="Pfam" id="PF07453">
    <property type="entry name" value="NUMOD1"/>
    <property type="match status" value="1"/>
</dbReference>
<dbReference type="GO" id="GO:0016788">
    <property type="term" value="F:hydrolase activity, acting on ester bonds"/>
    <property type="evidence" value="ECO:0007669"/>
    <property type="project" value="InterPro"/>
</dbReference>
<dbReference type="EMBL" id="CP000413">
    <property type="protein sequence ID" value="ABJ60058.1"/>
    <property type="molecule type" value="Genomic_DNA"/>
</dbReference>
<dbReference type="Gene3D" id="1.10.10.10">
    <property type="entry name" value="Winged helix-like DNA-binding domain superfamily/Winged helix DNA-binding domain"/>
    <property type="match status" value="2"/>
</dbReference>
<gene>
    <name evidence="2" type="ordered locus">LGAS_0604</name>
    <name evidence="3" type="ordered locus">LGAS_0666</name>
</gene>
<feature type="domain" description="HNH nuclease" evidence="1">
    <location>
        <begin position="55"/>
        <end position="103"/>
    </location>
</feature>
<dbReference type="KEGG" id="lga:LGAS_0666"/>
<dbReference type="Pfam" id="PF13392">
    <property type="entry name" value="HNH_3"/>
    <property type="match status" value="1"/>
</dbReference>
<dbReference type="EMBL" id="CP000413">
    <property type="protein sequence ID" value="ABJ59998.1"/>
    <property type="molecule type" value="Genomic_DNA"/>
</dbReference>
<protein>
    <submittedName>
        <fullName evidence="2">Homing nuclease of HNH family with NUMOD4 and IENR domains</fullName>
    </submittedName>
</protein>
<dbReference type="InterPro" id="IPR010902">
    <property type="entry name" value="NUMOD4"/>
</dbReference>
<dbReference type="Proteomes" id="UP000000664">
    <property type="component" value="Chromosome"/>
</dbReference>
<dbReference type="InterPro" id="IPR003647">
    <property type="entry name" value="Intron_nuc_1_rpt"/>
</dbReference>
<accession>A0A805ZNI2</accession>
<name>A0A805ZNI2_LACGA</name>
<dbReference type="InterPro" id="IPR003615">
    <property type="entry name" value="HNH_nuc"/>
</dbReference>
<dbReference type="Gene3D" id="3.90.75.20">
    <property type="match status" value="1"/>
</dbReference>
<sequence>MNNNIEIWKDVQGYEGLYQVSNLGRVKSLYKNTKILMPRLNNRGYQYVMFFKDKKYKHFLVHRLVAQAFIPNPNKLPQVNHIDENKENNCISNLEWCTNIYNNLYRGKVKRAGIKNGICVAQYNLKGKLVKVWNSAHEASKEGYNASHIRECCLGQAQTHNNYMWRSVSNNHVIKKIEPYQKTSFTNRSDLSENIGQYDIDGNLIKVWPSIREASRKGFDRSSISYHIKNKKPYKGYIWNLMK</sequence>
<evidence type="ECO:0000259" key="1">
    <source>
        <dbReference type="SMART" id="SM00507"/>
    </source>
</evidence>
<dbReference type="InterPro" id="IPR010896">
    <property type="entry name" value="NUMOD1"/>
</dbReference>
<evidence type="ECO:0000313" key="3">
    <source>
        <dbReference type="EMBL" id="ABJ60058.1"/>
    </source>
</evidence>
<dbReference type="GeneID" id="29639498"/>
<dbReference type="InterPro" id="IPR044925">
    <property type="entry name" value="His-Me_finger_sf"/>
</dbReference>
<dbReference type="SUPFAM" id="SSF54060">
    <property type="entry name" value="His-Me finger endonucleases"/>
    <property type="match status" value="1"/>
</dbReference>
<dbReference type="SMART" id="SM00497">
    <property type="entry name" value="IENR1"/>
    <property type="match status" value="2"/>
</dbReference>